<keyword evidence="2" id="KW-1185">Reference proteome</keyword>
<dbReference type="Pfam" id="PF00480">
    <property type="entry name" value="ROK"/>
    <property type="match status" value="1"/>
</dbReference>
<evidence type="ECO:0000313" key="2">
    <source>
        <dbReference type="Proteomes" id="UP000240996"/>
    </source>
</evidence>
<dbReference type="GO" id="GO:0004396">
    <property type="term" value="F:hexokinase activity"/>
    <property type="evidence" value="ECO:0007669"/>
    <property type="project" value="TreeGrafter"/>
</dbReference>
<dbReference type="InterPro" id="IPR000600">
    <property type="entry name" value="ROK"/>
</dbReference>
<dbReference type="InterPro" id="IPR049874">
    <property type="entry name" value="ROK_cs"/>
</dbReference>
<dbReference type="AlphaFoldDB" id="A0A2T4YP13"/>
<proteinExistence type="predicted"/>
<dbReference type="SUPFAM" id="SSF53067">
    <property type="entry name" value="Actin-like ATPase domain"/>
    <property type="match status" value="1"/>
</dbReference>
<organism evidence="1 2">
    <name type="scientific">Sphingomonas aerolata</name>
    <dbReference type="NCBI Taxonomy" id="185951"/>
    <lineage>
        <taxon>Bacteria</taxon>
        <taxon>Pseudomonadati</taxon>
        <taxon>Pseudomonadota</taxon>
        <taxon>Alphaproteobacteria</taxon>
        <taxon>Sphingomonadales</taxon>
        <taxon>Sphingomonadaceae</taxon>
        <taxon>Sphingomonas</taxon>
    </lineage>
</organism>
<sequence>MGESGTIANIGGLVCEDAAPALGIDFGGTKIEAVLLSKDGAAAWRQRIPNPGSYDSALTAISNLVAAADDAGGARCTVGIGAPGSPSPRTGIMRNSNSTYLNGRPFREDLARALGRPVRLVNDANCLALSEAIDGAAEGAQSVFALVIGTGVGGGVVLSGAAIDGAHGIAGEIGHLPLPWPGGREADAPTCWCGLSGCIESWVSGTGFARAAATEHGLALSAPDIVAAARSGDPAARAALSAYVDRLGRVLALVVNLLDPEVIVLGGGMSNVTEIYAGLPDVVRHHTFSDLWDGRIVPARWGDASGVRGAARLWTKDPQVGH</sequence>
<dbReference type="PROSITE" id="PS01125">
    <property type="entry name" value="ROK"/>
    <property type="match status" value="1"/>
</dbReference>
<comment type="caution">
    <text evidence="1">The sequence shown here is derived from an EMBL/GenBank/DDBJ whole genome shotgun (WGS) entry which is preliminary data.</text>
</comment>
<accession>A0A2T4YP13</accession>
<dbReference type="PANTHER" id="PTHR18964">
    <property type="entry name" value="ROK (REPRESSOR, ORF, KINASE) FAMILY"/>
    <property type="match status" value="1"/>
</dbReference>
<dbReference type="PANTHER" id="PTHR18964:SF174">
    <property type="entry name" value="D-ALLOSE KINASE-RELATED"/>
    <property type="match status" value="1"/>
</dbReference>
<evidence type="ECO:0000313" key="1">
    <source>
        <dbReference type="EMBL" id="PTM45154.1"/>
    </source>
</evidence>
<dbReference type="InterPro" id="IPR043129">
    <property type="entry name" value="ATPase_NBD"/>
</dbReference>
<dbReference type="Gene3D" id="3.30.420.40">
    <property type="match status" value="2"/>
</dbReference>
<gene>
    <name evidence="1" type="ORF">C8J24_3374</name>
</gene>
<dbReference type="EMBL" id="PZZN01000003">
    <property type="protein sequence ID" value="PTM45154.1"/>
    <property type="molecule type" value="Genomic_DNA"/>
</dbReference>
<dbReference type="Proteomes" id="UP000240996">
    <property type="component" value="Unassembled WGS sequence"/>
</dbReference>
<keyword evidence="1" id="KW-0418">Kinase</keyword>
<keyword evidence="1" id="KW-0808">Transferase</keyword>
<name>A0A2T4YP13_9SPHN</name>
<reference evidence="1 2" key="1">
    <citation type="submission" date="2018-04" db="EMBL/GenBank/DDBJ databases">
        <title>Genomic Encyclopedia of Type Strains, Phase III (KMG-III): the genomes of soil and plant-associated and newly described type strains.</title>
        <authorList>
            <person name="Whitman W."/>
        </authorList>
    </citation>
    <scope>NUCLEOTIDE SEQUENCE [LARGE SCALE GENOMIC DNA]</scope>
    <source>
        <strain evidence="1 2">NW12</strain>
    </source>
</reference>
<protein>
    <submittedName>
        <fullName evidence="1">Fructokinase</fullName>
    </submittedName>
</protein>